<dbReference type="OrthoDB" id="18533at2"/>
<evidence type="ECO:0008006" key="4">
    <source>
        <dbReference type="Google" id="ProtNLM"/>
    </source>
</evidence>
<proteinExistence type="predicted"/>
<reference evidence="3" key="1">
    <citation type="submission" date="2017-11" db="EMBL/GenBank/DDBJ databases">
        <authorList>
            <person name="Seth-Smith MB H."/>
        </authorList>
    </citation>
    <scope>NUCLEOTIDE SEQUENCE [LARGE SCALE GENOMIC DNA]</scope>
</reference>
<dbReference type="RefSeq" id="WP_117274171.1">
    <property type="nucleotide sequence ID" value="NZ_LS992154.1"/>
</dbReference>
<dbReference type="KEGG" id="chla:C834K_0393"/>
<protein>
    <recommendedName>
        <fullName evidence="4">FtsL</fullName>
    </recommendedName>
</protein>
<dbReference type="EMBL" id="LS992154">
    <property type="protein sequence ID" value="SYX08856.1"/>
    <property type="molecule type" value="Genomic_DNA"/>
</dbReference>
<dbReference type="AlphaFoldDB" id="A0A3B0PVG3"/>
<name>A0A3B0PVG3_9CHLA</name>
<keyword evidence="1" id="KW-0472">Membrane</keyword>
<gene>
    <name evidence="2" type="ORF">C834K_0393</name>
</gene>
<evidence type="ECO:0000313" key="2">
    <source>
        <dbReference type="EMBL" id="SYX08856.1"/>
    </source>
</evidence>
<dbReference type="Proteomes" id="UP000258476">
    <property type="component" value="Chromosome"/>
</dbReference>
<keyword evidence="1" id="KW-0812">Transmembrane</keyword>
<feature type="transmembrane region" description="Helical" evidence="1">
    <location>
        <begin position="6"/>
        <end position="24"/>
    </location>
</feature>
<accession>A0A3B0PVG3</accession>
<evidence type="ECO:0000313" key="3">
    <source>
        <dbReference type="Proteomes" id="UP000258476"/>
    </source>
</evidence>
<keyword evidence="1" id="KW-1133">Transmembrane helix</keyword>
<keyword evidence="3" id="KW-1185">Reference proteome</keyword>
<sequence length="95" mass="11307">MNKYRFFRLVFCFCFLGGLLYSYINKQNDLTKLRLEIPSLWSKLRQREQENIALGFLIDTIESPEHLMHIASLPEYQYLQYPTEDSVCVVTYESS</sequence>
<organism evidence="2 3">
    <name type="scientific">Chlamydia poikilotherma</name>
    <dbReference type="NCBI Taxonomy" id="1967783"/>
    <lineage>
        <taxon>Bacteria</taxon>
        <taxon>Pseudomonadati</taxon>
        <taxon>Chlamydiota</taxon>
        <taxon>Chlamydiia</taxon>
        <taxon>Chlamydiales</taxon>
        <taxon>Chlamydiaceae</taxon>
        <taxon>Chlamydia/Chlamydophila group</taxon>
        <taxon>Chlamydia</taxon>
    </lineage>
</organism>
<evidence type="ECO:0000256" key="1">
    <source>
        <dbReference type="SAM" id="Phobius"/>
    </source>
</evidence>